<dbReference type="GeneID" id="136823272"/>
<evidence type="ECO:0000256" key="3">
    <source>
        <dbReference type="ARBA" id="ARBA00022490"/>
    </source>
</evidence>
<dbReference type="GO" id="GO:0000932">
    <property type="term" value="C:P-body"/>
    <property type="evidence" value="ECO:0007669"/>
    <property type="project" value="TreeGrafter"/>
</dbReference>
<dbReference type="InterPro" id="IPR050897">
    <property type="entry name" value="SMAUG/VTS1_RNA-bind"/>
</dbReference>
<comment type="similarity">
    <text evidence="2">Belongs to the SMAUG family.</text>
</comment>
<feature type="compositionally biased region" description="Acidic residues" evidence="6">
    <location>
        <begin position="444"/>
        <end position="459"/>
    </location>
</feature>
<dbReference type="OrthoDB" id="2155283at2759"/>
<dbReference type="InterPro" id="IPR037634">
    <property type="entry name" value="Smaug_SAM"/>
</dbReference>
<dbReference type="GO" id="GO:0003729">
    <property type="term" value="F:mRNA binding"/>
    <property type="evidence" value="ECO:0007669"/>
    <property type="project" value="TreeGrafter"/>
</dbReference>
<dbReference type="GO" id="GO:0030371">
    <property type="term" value="F:translation repressor activity"/>
    <property type="evidence" value="ECO:0007669"/>
    <property type="project" value="InterPro"/>
</dbReference>
<dbReference type="InterPro" id="IPR058599">
    <property type="entry name" value="PHAT_Smg/ZCCHC2-like"/>
</dbReference>
<evidence type="ECO:0000256" key="1">
    <source>
        <dbReference type="ARBA" id="ARBA00004496"/>
    </source>
</evidence>
<dbReference type="CDD" id="cd09557">
    <property type="entry name" value="SAM_Smaug"/>
    <property type="match status" value="1"/>
</dbReference>
<dbReference type="Pfam" id="PF26034">
    <property type="entry name" value="PHAT_SMAUG"/>
    <property type="match status" value="1"/>
</dbReference>
<feature type="region of interest" description="Disordered" evidence="6">
    <location>
        <begin position="427"/>
        <end position="497"/>
    </location>
</feature>
<dbReference type="GO" id="GO:0000289">
    <property type="term" value="P:nuclear-transcribed mRNA poly(A) tail shortening"/>
    <property type="evidence" value="ECO:0007669"/>
    <property type="project" value="TreeGrafter"/>
</dbReference>
<accession>A0A7M5UGJ3</accession>
<feature type="compositionally biased region" description="Polar residues" evidence="6">
    <location>
        <begin position="470"/>
        <end position="482"/>
    </location>
</feature>
<keyword evidence="5" id="KW-0694">RNA-binding</keyword>
<feature type="compositionally biased region" description="Basic residues" evidence="6">
    <location>
        <begin position="1"/>
        <end position="12"/>
    </location>
</feature>
<organism evidence="8 9">
    <name type="scientific">Clytia hemisphaerica</name>
    <dbReference type="NCBI Taxonomy" id="252671"/>
    <lineage>
        <taxon>Eukaryota</taxon>
        <taxon>Metazoa</taxon>
        <taxon>Cnidaria</taxon>
        <taxon>Hydrozoa</taxon>
        <taxon>Hydroidolina</taxon>
        <taxon>Leptothecata</taxon>
        <taxon>Obeliida</taxon>
        <taxon>Clytiidae</taxon>
        <taxon>Clytia</taxon>
    </lineage>
</organism>
<dbReference type="SMART" id="SM00454">
    <property type="entry name" value="SAM"/>
    <property type="match status" value="1"/>
</dbReference>
<dbReference type="InterPro" id="IPR037093">
    <property type="entry name" value="PHAT_dom_sf"/>
</dbReference>
<evidence type="ECO:0000256" key="4">
    <source>
        <dbReference type="ARBA" id="ARBA00022491"/>
    </source>
</evidence>
<comment type="subcellular location">
    <subcellularLocation>
        <location evidence="1">Cytoplasm</location>
    </subcellularLocation>
</comment>
<keyword evidence="3" id="KW-0963">Cytoplasm</keyword>
<reference evidence="8" key="1">
    <citation type="submission" date="2021-01" db="UniProtKB">
        <authorList>
            <consortium name="EnsemblMetazoa"/>
        </authorList>
    </citation>
    <scope>IDENTIFICATION</scope>
</reference>
<dbReference type="InterPro" id="IPR013761">
    <property type="entry name" value="SAM/pointed_sf"/>
</dbReference>
<dbReference type="InterPro" id="IPR001660">
    <property type="entry name" value="SAM"/>
</dbReference>
<keyword evidence="4" id="KW-0678">Repressor</keyword>
<name>A0A7M5UGJ3_9CNID</name>
<dbReference type="Gene3D" id="1.10.150.50">
    <property type="entry name" value="Transcription Factor, Ets-1"/>
    <property type="match status" value="1"/>
</dbReference>
<evidence type="ECO:0000313" key="8">
    <source>
        <dbReference type="EnsemblMetazoa" id="CLYHEMP010046.2"/>
    </source>
</evidence>
<evidence type="ECO:0000256" key="5">
    <source>
        <dbReference type="ARBA" id="ARBA00022884"/>
    </source>
</evidence>
<sequence>MVSKNHHHRRIHFAPDHHTHSRSLLTRNEVMKPAHIFRDQVNTVAQWFDQWNDIEQTIACYSLLKRLGPTQARFLSLVLDHTFRDSASEVQILEEEANGKEFLDSLCHESKEIAVQQLLLHLPLLHPGNDEVRHEYLNILPKILSHSLEYSIHEEECRQLLSLALVHPAFVPEERNSLTWWLGLLEDRGEKMREKRQRPPPGFNQHSPLSGTKSACELWGNTTQYSHAPVTNTLSYKTTLAPNGFKGQPPLAHTDSGISTSFDNGPVGLTYPVTKGYRGDNDNEESRTRSKSFPVDPANMHMPLSPQSSVDSDDENSLRKMNSYVGENFHPGMKDVQMWLKSLRLHKYSHIFTDITYDQMLNLTEDFLESKDVTKGARNKIILCIQKIKERKKLLLQLEKEVLQIGKLPYVLNELKSILMSPIKTPEHRKTGLEGEITGKPSFSEEDEDKIANTEDDGENKENEAETALTAVSSNTETNTENSVHKTTDENTPSEAEEDLPSEIVRVMGKACTQILVTQPDEECCLTYLGLLERVLTHEAFSQNDKRRMQSWKVQCQKLARQLAMNRKLGSIEKGPKNWYDPLGSGSLARPRRPTNRTNSLKSGTIPQCGRAGPLVAAQNIHKKLGHTNSYHSSVAKGSHQSLSRTKSAPIRSNHVMLQQPHLGGVFMGHQDTEGINKSLESLCVSMTNHALEDAREDTF</sequence>
<dbReference type="Proteomes" id="UP000594262">
    <property type="component" value="Unplaced"/>
</dbReference>
<evidence type="ECO:0000259" key="7">
    <source>
        <dbReference type="SMART" id="SM00454"/>
    </source>
</evidence>
<feature type="region of interest" description="Disordered" evidence="6">
    <location>
        <begin position="271"/>
        <end position="316"/>
    </location>
</feature>
<dbReference type="Pfam" id="PF00536">
    <property type="entry name" value="SAM_1"/>
    <property type="match status" value="1"/>
</dbReference>
<feature type="compositionally biased region" description="Basic and acidic residues" evidence="6">
    <location>
        <begin position="277"/>
        <end position="288"/>
    </location>
</feature>
<evidence type="ECO:0000256" key="2">
    <source>
        <dbReference type="ARBA" id="ARBA00008232"/>
    </source>
</evidence>
<evidence type="ECO:0000313" key="9">
    <source>
        <dbReference type="Proteomes" id="UP000594262"/>
    </source>
</evidence>
<dbReference type="EnsemblMetazoa" id="CLYHEMT010046.2">
    <property type="protein sequence ID" value="CLYHEMP010046.2"/>
    <property type="gene ID" value="CLYHEMG010046"/>
</dbReference>
<protein>
    <recommendedName>
        <fullName evidence="7">SAM domain-containing protein</fullName>
    </recommendedName>
</protein>
<dbReference type="AlphaFoldDB" id="A0A7M5UGJ3"/>
<feature type="domain" description="SAM" evidence="7">
    <location>
        <begin position="329"/>
        <end position="391"/>
    </location>
</feature>
<evidence type="ECO:0000256" key="6">
    <source>
        <dbReference type="SAM" id="MobiDB-lite"/>
    </source>
</evidence>
<feature type="region of interest" description="Disordered" evidence="6">
    <location>
        <begin position="582"/>
        <end position="606"/>
    </location>
</feature>
<dbReference type="PANTHER" id="PTHR12515:SF5">
    <property type="entry name" value="PROTEIN SMAUG"/>
    <property type="match status" value="1"/>
</dbReference>
<feature type="region of interest" description="Disordered" evidence="6">
    <location>
        <begin position="1"/>
        <end position="20"/>
    </location>
</feature>
<dbReference type="PANTHER" id="PTHR12515">
    <property type="entry name" value="STERILE ALPHA MOTIF DOMAIN CONTAINING PROTEIN 4-RELATED"/>
    <property type="match status" value="1"/>
</dbReference>
<dbReference type="Gene3D" id="1.25.40.170">
    <property type="entry name" value="Smaug, PHAT domain"/>
    <property type="match status" value="1"/>
</dbReference>
<proteinExistence type="inferred from homology"/>
<dbReference type="SUPFAM" id="SSF47769">
    <property type="entry name" value="SAM/Pointed domain"/>
    <property type="match status" value="1"/>
</dbReference>
<feature type="compositionally biased region" description="Polar residues" evidence="6">
    <location>
        <begin position="596"/>
        <end position="606"/>
    </location>
</feature>
<keyword evidence="9" id="KW-1185">Reference proteome</keyword>
<dbReference type="RefSeq" id="XP_066935552.1">
    <property type="nucleotide sequence ID" value="XM_067079451.1"/>
</dbReference>